<dbReference type="InterPro" id="IPR001633">
    <property type="entry name" value="EAL_dom"/>
</dbReference>
<dbReference type="InterPro" id="IPR050706">
    <property type="entry name" value="Cyclic-di-GMP_PDE-like"/>
</dbReference>
<accession>A0A4Z1R3Y2</accession>
<dbReference type="RefSeq" id="WP_137411104.1">
    <property type="nucleotide sequence ID" value="NZ_CP109969.1"/>
</dbReference>
<dbReference type="Proteomes" id="UP000298735">
    <property type="component" value="Chromosome Linear"/>
</dbReference>
<dbReference type="Pfam" id="PF00563">
    <property type="entry name" value="EAL"/>
    <property type="match status" value="1"/>
</dbReference>
<dbReference type="PROSITE" id="PS50883">
    <property type="entry name" value="EAL"/>
    <property type="match status" value="1"/>
</dbReference>
<dbReference type="PANTHER" id="PTHR33121:SF70">
    <property type="entry name" value="SIGNALING PROTEIN YKOW"/>
    <property type="match status" value="1"/>
</dbReference>
<dbReference type="CDD" id="cd01948">
    <property type="entry name" value="EAL"/>
    <property type="match status" value="1"/>
</dbReference>
<evidence type="ECO:0000313" key="1">
    <source>
        <dbReference type="EMBL" id="UYZ09089.1"/>
    </source>
</evidence>
<dbReference type="SMART" id="SM00052">
    <property type="entry name" value="EAL"/>
    <property type="match status" value="1"/>
</dbReference>
<dbReference type="SUPFAM" id="SSF141868">
    <property type="entry name" value="EAL domain-like"/>
    <property type="match status" value="1"/>
</dbReference>
<organism evidence="1 2">
    <name type="scientific">Agrobacterium salinitolerans</name>
    <dbReference type="NCBI Taxonomy" id="1183413"/>
    <lineage>
        <taxon>Bacteria</taxon>
        <taxon>Pseudomonadati</taxon>
        <taxon>Pseudomonadota</taxon>
        <taxon>Alphaproteobacteria</taxon>
        <taxon>Hyphomicrobiales</taxon>
        <taxon>Rhizobiaceae</taxon>
        <taxon>Rhizobium/Agrobacterium group</taxon>
        <taxon>Agrobacterium</taxon>
    </lineage>
</organism>
<name>A0A4Z1R3Y2_9HYPH</name>
<dbReference type="PANTHER" id="PTHR33121">
    <property type="entry name" value="CYCLIC DI-GMP PHOSPHODIESTERASE PDEF"/>
    <property type="match status" value="1"/>
</dbReference>
<dbReference type="InterPro" id="IPR035919">
    <property type="entry name" value="EAL_sf"/>
</dbReference>
<evidence type="ECO:0000313" key="2">
    <source>
        <dbReference type="Proteomes" id="UP000298735"/>
    </source>
</evidence>
<sequence length="442" mass="49035">MPLQKNKDREEYSQHLLLLCRIAAWLGLALGAGWFVFFALTGRWNIAISLLVLGAAVIPCWLICLKGHFSCGLILAQIACTLFVCWYSVSIDVQDAAVPRTTHLYLLVIVFVGYMNFQRQRSISQFIVISSGLMAFVFLCASAASFPFHISISQEVRSVSAWFNGIFATGMLCGGVAAMQAQFRSQTKNALELRTALSNGQFELFYQAQVRADGSVNGAEALLRWNHPKRGKISPAEFIPLAQRTGFMPTIGEWVIVEACKTLARWQENASTRHLTLSINITADHFVDTGFAAQLLEAVSSNAIDARLLKLELTESVFLSDIDAAIAKMKLLHRAGFAIALDDFGTGYSSLSYLRQLPLKQLKIDRSFVKGVSESGRLSAITKNIVRMGHDLSLEVLAEGVETEAELRMMLSYGCEFFQGYFFARPTPLEEFEQYAARALVH</sequence>
<dbReference type="KEGG" id="asal:CFBP5507_15320"/>
<proteinExistence type="predicted"/>
<dbReference type="AlphaFoldDB" id="A0A4Z1R3Y2"/>
<protein>
    <submittedName>
        <fullName evidence="1">EAL domain-containing protein</fullName>
    </submittedName>
</protein>
<dbReference type="Gene3D" id="3.20.20.450">
    <property type="entry name" value="EAL domain"/>
    <property type="match status" value="1"/>
</dbReference>
<dbReference type="GO" id="GO:0071111">
    <property type="term" value="F:cyclic-guanylate-specific phosphodiesterase activity"/>
    <property type="evidence" value="ECO:0007669"/>
    <property type="project" value="InterPro"/>
</dbReference>
<gene>
    <name evidence="1" type="ORF">CFBP5507_15320</name>
</gene>
<dbReference type="EMBL" id="CP109969">
    <property type="protein sequence ID" value="UYZ09089.1"/>
    <property type="molecule type" value="Genomic_DNA"/>
</dbReference>
<dbReference type="OrthoDB" id="9814202at2"/>
<reference evidence="1" key="1">
    <citation type="submission" date="2022-10" db="EMBL/GenBank/DDBJ databases">
        <title>Complete genome sequence of Agrobacterium salinitolerans CFBP5507.</title>
        <authorList>
            <person name="Tchabashvili S."/>
            <person name="Yen H.-C."/>
            <person name="Haryono M."/>
            <person name="Lin Y.-C."/>
            <person name="Lai E.-M."/>
            <person name="Kuo C.-H."/>
        </authorList>
    </citation>
    <scope>NUCLEOTIDE SEQUENCE</scope>
    <source>
        <strain evidence="1">CFBP5507</strain>
    </source>
</reference>